<keyword evidence="1" id="KW-0812">Transmembrane</keyword>
<gene>
    <name evidence="2" type="ORF">Goslar_00247</name>
</gene>
<evidence type="ECO:0000256" key="1">
    <source>
        <dbReference type="SAM" id="Phobius"/>
    </source>
</evidence>
<dbReference type="EMBL" id="MK327938">
    <property type="protein sequence ID" value="QBO64038.1"/>
    <property type="molecule type" value="Genomic_DNA"/>
</dbReference>
<dbReference type="Proteomes" id="UP000294673">
    <property type="component" value="Segment"/>
</dbReference>
<name>A0A482GEK8_BPGOS</name>
<keyword evidence="1" id="KW-1133">Transmembrane helix</keyword>
<protein>
    <submittedName>
        <fullName evidence="2">Uncharacterized protein</fullName>
    </submittedName>
</protein>
<sequence length="183" mass="21509">MFTTLKALPWLFPFLRELFRRSKRPPTRYRRDGARQSSIFLITGFFIVLGIVTLFAGEKIITLMADVSSLRQENATLRYARDTNRELIRQLYTSNEVRGRLIDSMVEQNRILQGEVDRALRTFEKEKVDEREFQERVERFIDTYYVCNSLTSAKQRNQCVINGGKLRSMKVDRDQPTSTDGNR</sequence>
<accession>A0A482GEK8</accession>
<reference evidence="2 3" key="1">
    <citation type="submission" date="2018-12" db="EMBL/GenBank/DDBJ databases">
        <title>Still something new to discover - new insights into E. coli phage diversity and taxonomy.</title>
        <authorList>
            <person name="Korf I.H.E."/>
            <person name="Adriaennsens E."/>
            <person name="Dreiseikelmann B."/>
            <person name="Kropinski A."/>
            <person name="Nimtz M."/>
            <person name="Meier-Kolthoff J.P."/>
            <person name="Rohde M."/>
            <person name="van Raaij M."/>
            <person name="Wittmann J."/>
        </authorList>
    </citation>
    <scope>NUCLEOTIDE SEQUENCE [LARGE SCALE GENOMIC DNA]</scope>
</reference>
<organismHost>
    <name type="scientific">Escherichia coli</name>
    <dbReference type="NCBI Taxonomy" id="562"/>
</organismHost>
<evidence type="ECO:0000313" key="3">
    <source>
        <dbReference type="Proteomes" id="UP000294673"/>
    </source>
</evidence>
<evidence type="ECO:0000313" key="2">
    <source>
        <dbReference type="EMBL" id="QBO64038.1"/>
    </source>
</evidence>
<keyword evidence="1" id="KW-0472">Membrane</keyword>
<proteinExistence type="predicted"/>
<feature type="transmembrane region" description="Helical" evidence="1">
    <location>
        <begin position="38"/>
        <end position="57"/>
    </location>
</feature>
<keyword evidence="3" id="KW-1185">Reference proteome</keyword>
<organism evidence="2 3">
    <name type="scientific">Escherichia phage vB_EcoM_Goslar</name>
    <dbReference type="NCBI Taxonomy" id="2502409"/>
    <lineage>
        <taxon>Viruses</taxon>
        <taxon>Duplodnaviria</taxon>
        <taxon>Heunggongvirae</taxon>
        <taxon>Uroviricota</taxon>
        <taxon>Caudoviricetes</taxon>
        <taxon>Chimalliviridae</taxon>
        <taxon>Goslarvirus</taxon>
        <taxon>Goslarvirus goslar</taxon>
    </lineage>
</organism>